<evidence type="ECO:0000313" key="6">
    <source>
        <dbReference type="Proteomes" id="UP000279908"/>
    </source>
</evidence>
<dbReference type="SMART" id="SM00331">
    <property type="entry name" value="PP2C_SIG"/>
    <property type="match status" value="1"/>
</dbReference>
<dbReference type="InterPro" id="IPR001932">
    <property type="entry name" value="PPM-type_phosphatase-like_dom"/>
</dbReference>
<dbReference type="Pfam" id="PF07228">
    <property type="entry name" value="SpoIIE"/>
    <property type="match status" value="1"/>
</dbReference>
<evidence type="ECO:0000313" key="5">
    <source>
        <dbReference type="EMBL" id="RTY37754.1"/>
    </source>
</evidence>
<feature type="modified residue" description="4-aspartylphosphate" evidence="2">
    <location>
        <position position="57"/>
    </location>
</feature>
<dbReference type="Proteomes" id="UP000279908">
    <property type="component" value="Unassembled WGS sequence"/>
</dbReference>
<dbReference type="AlphaFoldDB" id="A0A3S0L0K6"/>
<dbReference type="InterPro" id="IPR011006">
    <property type="entry name" value="CheY-like_superfamily"/>
</dbReference>
<dbReference type="SUPFAM" id="SSF52172">
    <property type="entry name" value="CheY-like"/>
    <property type="match status" value="1"/>
</dbReference>
<gene>
    <name evidence="5" type="ORF">EKD02_06420</name>
</gene>
<dbReference type="SMART" id="SM00091">
    <property type="entry name" value="PAS"/>
    <property type="match status" value="1"/>
</dbReference>
<dbReference type="PROSITE" id="PS50112">
    <property type="entry name" value="PAS"/>
    <property type="match status" value="1"/>
</dbReference>
<accession>A0A3S0L0K6</accession>
<dbReference type="Pfam" id="PF13426">
    <property type="entry name" value="PAS_9"/>
    <property type="match status" value="1"/>
</dbReference>
<dbReference type="SUPFAM" id="SSF55785">
    <property type="entry name" value="PYP-like sensor domain (PAS domain)"/>
    <property type="match status" value="1"/>
</dbReference>
<dbReference type="SMART" id="SM00448">
    <property type="entry name" value="REC"/>
    <property type="match status" value="1"/>
</dbReference>
<proteinExistence type="predicted"/>
<reference evidence="5 6" key="1">
    <citation type="submission" date="2018-12" db="EMBL/GenBank/DDBJ databases">
        <authorList>
            <person name="Lunina O.N."/>
            <person name="Grouzdev D.S."/>
            <person name="Gorlenko V.M."/>
            <person name="Savvichev A.S."/>
        </authorList>
    </citation>
    <scope>NUCLEOTIDE SEQUENCE [LARGE SCALE GENOMIC DNA]</scope>
    <source>
        <strain evidence="5 6">BrKhr-17</strain>
    </source>
</reference>
<dbReference type="GO" id="GO:0000160">
    <property type="term" value="P:phosphorelay signal transduction system"/>
    <property type="evidence" value="ECO:0007669"/>
    <property type="project" value="InterPro"/>
</dbReference>
<dbReference type="PANTHER" id="PTHR43156">
    <property type="entry name" value="STAGE II SPORULATION PROTEIN E-RELATED"/>
    <property type="match status" value="1"/>
</dbReference>
<comment type="caution">
    <text evidence="5">The sequence shown here is derived from an EMBL/GenBank/DDBJ whole genome shotgun (WGS) entry which is preliminary data.</text>
</comment>
<evidence type="ECO:0000256" key="2">
    <source>
        <dbReference type="PROSITE-ProRule" id="PRU00169"/>
    </source>
</evidence>
<evidence type="ECO:0000259" key="3">
    <source>
        <dbReference type="PROSITE" id="PS50110"/>
    </source>
</evidence>
<dbReference type="InterPro" id="IPR052016">
    <property type="entry name" value="Bact_Sigma-Reg"/>
</dbReference>
<dbReference type="InterPro" id="IPR036457">
    <property type="entry name" value="PPM-type-like_dom_sf"/>
</dbReference>
<protein>
    <submittedName>
        <fullName evidence="5">Response regulator</fullName>
    </submittedName>
</protein>
<feature type="domain" description="PAS" evidence="4">
    <location>
        <begin position="163"/>
        <end position="218"/>
    </location>
</feature>
<dbReference type="Gene3D" id="3.30.450.20">
    <property type="entry name" value="PAS domain"/>
    <property type="match status" value="1"/>
</dbReference>
<keyword evidence="2" id="KW-0597">Phosphoprotein</keyword>
<dbReference type="CDD" id="cd17569">
    <property type="entry name" value="REC_HupR-like"/>
    <property type="match status" value="1"/>
</dbReference>
<dbReference type="EMBL" id="RXYK01000008">
    <property type="protein sequence ID" value="RTY37754.1"/>
    <property type="molecule type" value="Genomic_DNA"/>
</dbReference>
<dbReference type="InterPro" id="IPR001789">
    <property type="entry name" value="Sig_transdc_resp-reg_receiver"/>
</dbReference>
<dbReference type="GO" id="GO:0016791">
    <property type="term" value="F:phosphatase activity"/>
    <property type="evidence" value="ECO:0007669"/>
    <property type="project" value="TreeGrafter"/>
</dbReference>
<dbReference type="PANTHER" id="PTHR43156:SF2">
    <property type="entry name" value="STAGE II SPORULATION PROTEIN E"/>
    <property type="match status" value="1"/>
</dbReference>
<dbReference type="Pfam" id="PF00072">
    <property type="entry name" value="Response_reg"/>
    <property type="match status" value="1"/>
</dbReference>
<dbReference type="CDD" id="cd00130">
    <property type="entry name" value="PAS"/>
    <property type="match status" value="1"/>
</dbReference>
<organism evidence="5 6">
    <name type="scientific">Chlorobium phaeovibrioides</name>
    <dbReference type="NCBI Taxonomy" id="1094"/>
    <lineage>
        <taxon>Bacteria</taxon>
        <taxon>Pseudomonadati</taxon>
        <taxon>Chlorobiota</taxon>
        <taxon>Chlorobiia</taxon>
        <taxon>Chlorobiales</taxon>
        <taxon>Chlorobiaceae</taxon>
        <taxon>Chlorobium/Pelodictyon group</taxon>
        <taxon>Chlorobium</taxon>
    </lineage>
</organism>
<dbReference type="SUPFAM" id="SSF81606">
    <property type="entry name" value="PP2C-like"/>
    <property type="match status" value="1"/>
</dbReference>
<dbReference type="InterPro" id="IPR000014">
    <property type="entry name" value="PAS"/>
</dbReference>
<keyword evidence="1" id="KW-0378">Hydrolase</keyword>
<sequence length="536" mass="60277">MDMNTDANILIVDDEQDTLFALKRYLRLEPYTTHFAKSAEQALETCDTINIAVVVTDLRMPGMSGKELLDALQERHPLIVRIIISGTEDIGMIIDSINSGVIFRFIPKPMEPERMKAIIRDAIAFYRMQLEHREMSALAEKQNRYLTQINDELRLMTTRLQDSEQRFRAMNDAAFDPIFLLDAAGRIVYANVAAETIFGYTRKEFLSLLVGDLMTPENIKAGIIEKLLTSLNTAPKELEIDCLKKDGTDVNIGISVNTAKILSVPHIIMIARDNTLRAQEEKSRLELEKVQKTLESQIERRLLQRHVPITLEGASISHFMLSSGHLNGDFSDFIVYEQQLADILLGDVMGHGILSALVGSGMKSLYLRTIARKSFRTTVPELQEIVTDLHRECIHDLLDIEIYATMLFFRLDLKHKRLSMIDCGHTSTIHVHAADATCSLLKGSNLPIGMVEEQDFACVDVPIEHGDTIVIYSDGITEAQLPDRSFFGEDRLIELVTRHQKACTDDILLAIRQELSSATGGTTFEDDASCIVIRIS</sequence>
<dbReference type="Gene3D" id="3.40.50.2300">
    <property type="match status" value="1"/>
</dbReference>
<dbReference type="RefSeq" id="WP_126384580.1">
    <property type="nucleotide sequence ID" value="NZ_RXYK01000008.1"/>
</dbReference>
<name>A0A3S0L0K6_CHLPH</name>
<evidence type="ECO:0000256" key="1">
    <source>
        <dbReference type="ARBA" id="ARBA00022801"/>
    </source>
</evidence>
<dbReference type="InterPro" id="IPR035965">
    <property type="entry name" value="PAS-like_dom_sf"/>
</dbReference>
<dbReference type="PROSITE" id="PS50110">
    <property type="entry name" value="RESPONSE_REGULATORY"/>
    <property type="match status" value="1"/>
</dbReference>
<evidence type="ECO:0000259" key="4">
    <source>
        <dbReference type="PROSITE" id="PS50112"/>
    </source>
</evidence>
<feature type="domain" description="Response regulatory" evidence="3">
    <location>
        <begin position="8"/>
        <end position="123"/>
    </location>
</feature>
<dbReference type="NCBIfam" id="TIGR00229">
    <property type="entry name" value="sensory_box"/>
    <property type="match status" value="1"/>
</dbReference>
<dbReference type="Gene3D" id="3.60.40.10">
    <property type="entry name" value="PPM-type phosphatase domain"/>
    <property type="match status" value="1"/>
</dbReference>